<dbReference type="Pfam" id="PF12298">
    <property type="entry name" value="Bot1p"/>
    <property type="match status" value="1"/>
</dbReference>
<evidence type="ECO:0008006" key="3">
    <source>
        <dbReference type="Google" id="ProtNLM"/>
    </source>
</evidence>
<feature type="non-terminal residue" evidence="1">
    <location>
        <position position="1"/>
    </location>
</feature>
<dbReference type="PANTHER" id="PTHR28158:SF1">
    <property type="entry name" value="SMALL RIBOSOMAL SUBUNIT PROTEIN MS45"/>
    <property type="match status" value="1"/>
</dbReference>
<dbReference type="InterPro" id="IPR021036">
    <property type="entry name" value="Ribosomal_mS45"/>
</dbReference>
<keyword evidence="2" id="KW-1185">Reference proteome</keyword>
<gene>
    <name evidence="1" type="ORF">M427DRAFT_100791</name>
</gene>
<reference evidence="1 2" key="1">
    <citation type="journal article" date="2015" name="Genome Biol. Evol.">
        <title>Phylogenomic analyses indicate that early fungi evolved digesting cell walls of algal ancestors of land plants.</title>
        <authorList>
            <person name="Chang Y."/>
            <person name="Wang S."/>
            <person name="Sekimoto S."/>
            <person name="Aerts A.L."/>
            <person name="Choi C."/>
            <person name="Clum A."/>
            <person name="LaButti K.M."/>
            <person name="Lindquist E.A."/>
            <person name="Yee Ngan C."/>
            <person name="Ohm R.A."/>
            <person name="Salamov A.A."/>
            <person name="Grigoriev I.V."/>
            <person name="Spatafora J.W."/>
            <person name="Berbee M.L."/>
        </authorList>
    </citation>
    <scope>NUCLEOTIDE SEQUENCE [LARGE SCALE GENOMIC DNA]</scope>
    <source>
        <strain evidence="1 2">JEL478</strain>
    </source>
</reference>
<accession>A0A139A942</accession>
<protein>
    <recommendedName>
        <fullName evidence="3">Required for respiratory growth protein 9, mitochondrial</fullName>
    </recommendedName>
</protein>
<proteinExistence type="predicted"/>
<sequence>LNPYFVAIPPVSNVLRREIFELYESNPQEWSPRKLASRYNLSIVRVEAILKLKGGRECVVE</sequence>
<name>A0A139A942_GONPJ</name>
<dbReference type="GO" id="GO:0032543">
    <property type="term" value="P:mitochondrial translation"/>
    <property type="evidence" value="ECO:0007669"/>
    <property type="project" value="TreeGrafter"/>
</dbReference>
<evidence type="ECO:0000313" key="2">
    <source>
        <dbReference type="Proteomes" id="UP000070544"/>
    </source>
</evidence>
<dbReference type="Proteomes" id="UP000070544">
    <property type="component" value="Unassembled WGS sequence"/>
</dbReference>
<organism evidence="1 2">
    <name type="scientific">Gonapodya prolifera (strain JEL478)</name>
    <name type="common">Monoblepharis prolifera</name>
    <dbReference type="NCBI Taxonomy" id="1344416"/>
    <lineage>
        <taxon>Eukaryota</taxon>
        <taxon>Fungi</taxon>
        <taxon>Fungi incertae sedis</taxon>
        <taxon>Chytridiomycota</taxon>
        <taxon>Chytridiomycota incertae sedis</taxon>
        <taxon>Monoblepharidomycetes</taxon>
        <taxon>Monoblepharidales</taxon>
        <taxon>Gonapodyaceae</taxon>
        <taxon>Gonapodya</taxon>
    </lineage>
</organism>
<dbReference type="OrthoDB" id="10052321at2759"/>
<dbReference type="EMBL" id="KQ965781">
    <property type="protein sequence ID" value="KXS13179.1"/>
    <property type="molecule type" value="Genomic_DNA"/>
</dbReference>
<evidence type="ECO:0000313" key="1">
    <source>
        <dbReference type="EMBL" id="KXS13179.1"/>
    </source>
</evidence>
<dbReference type="GO" id="GO:0005763">
    <property type="term" value="C:mitochondrial small ribosomal subunit"/>
    <property type="evidence" value="ECO:0007669"/>
    <property type="project" value="TreeGrafter"/>
</dbReference>
<dbReference type="GO" id="GO:0003735">
    <property type="term" value="F:structural constituent of ribosome"/>
    <property type="evidence" value="ECO:0007669"/>
    <property type="project" value="TreeGrafter"/>
</dbReference>
<dbReference type="PANTHER" id="PTHR28158">
    <property type="entry name" value="37S RIBOSOMAL PROTEIN S35, MITOCHONDRIAL"/>
    <property type="match status" value="1"/>
</dbReference>
<dbReference type="AlphaFoldDB" id="A0A139A942"/>